<dbReference type="GO" id="GO:0005829">
    <property type="term" value="C:cytosol"/>
    <property type="evidence" value="ECO:0007669"/>
    <property type="project" value="TreeGrafter"/>
</dbReference>
<dbReference type="AlphaFoldDB" id="A0A426FZG7"/>
<dbReference type="GO" id="GO:0004803">
    <property type="term" value="F:transposase activity"/>
    <property type="evidence" value="ECO:0007669"/>
    <property type="project" value="InterPro"/>
</dbReference>
<dbReference type="PROSITE" id="PS50994">
    <property type="entry name" value="INTEGRASE"/>
    <property type="match status" value="1"/>
</dbReference>
<keyword evidence="3" id="KW-0815">Transposition</keyword>
<proteinExistence type="inferred from homology"/>
<comment type="function">
    <text evidence="1">Required for the transposition of the insertion element.</text>
</comment>
<evidence type="ECO:0000256" key="3">
    <source>
        <dbReference type="ARBA" id="ARBA00022578"/>
    </source>
</evidence>
<dbReference type="SUPFAM" id="SSF53098">
    <property type="entry name" value="Ribonuclease H-like"/>
    <property type="match status" value="1"/>
</dbReference>
<dbReference type="PROSITE" id="PS01043">
    <property type="entry name" value="TRANSPOSASE_IS30"/>
    <property type="match status" value="1"/>
</dbReference>
<dbReference type="InterPro" id="IPR036397">
    <property type="entry name" value="RNaseH_sf"/>
</dbReference>
<evidence type="ECO:0000313" key="7">
    <source>
        <dbReference type="EMBL" id="RRN48152.1"/>
    </source>
</evidence>
<dbReference type="InterPro" id="IPR025246">
    <property type="entry name" value="IS30-like_HTH"/>
</dbReference>
<dbReference type="Proteomes" id="UP000281324">
    <property type="component" value="Unassembled WGS sequence"/>
</dbReference>
<feature type="domain" description="Integrase catalytic" evidence="6">
    <location>
        <begin position="182"/>
        <end position="342"/>
    </location>
</feature>
<evidence type="ECO:0000256" key="1">
    <source>
        <dbReference type="ARBA" id="ARBA00002190"/>
    </source>
</evidence>
<evidence type="ECO:0000259" key="6">
    <source>
        <dbReference type="PROSITE" id="PS50994"/>
    </source>
</evidence>
<accession>A0A426FZG7</accession>
<gene>
    <name evidence="7" type="ORF">EI219_11575</name>
</gene>
<dbReference type="InterPro" id="IPR051917">
    <property type="entry name" value="Transposase-Integrase"/>
</dbReference>
<dbReference type="InterPro" id="IPR001584">
    <property type="entry name" value="Integrase_cat-core"/>
</dbReference>
<dbReference type="Gene3D" id="1.10.10.60">
    <property type="entry name" value="Homeodomain-like"/>
    <property type="match status" value="1"/>
</dbReference>
<dbReference type="PANTHER" id="PTHR10948">
    <property type="entry name" value="TRANSPOSASE"/>
    <property type="match status" value="1"/>
</dbReference>
<dbReference type="Gene3D" id="3.30.420.10">
    <property type="entry name" value="Ribonuclease H-like superfamily/Ribonuclease H"/>
    <property type="match status" value="1"/>
</dbReference>
<dbReference type="PANTHER" id="PTHR10948:SF23">
    <property type="entry name" value="TRANSPOSASE INSI FOR INSERTION SEQUENCE ELEMENT IS30A-RELATED"/>
    <property type="match status" value="1"/>
</dbReference>
<dbReference type="InterPro" id="IPR012337">
    <property type="entry name" value="RNaseH-like_sf"/>
</dbReference>
<sequence length="342" mass="38946">MNMSNTHSTRNSSYSHLSATERGEIAAYLKMGKKPIEIARLLGRHRSTICREIKRGSVDQVQDKNGKRTYFSAYFADSGQRVYETNRRKCSYLKLKDCSARFIEQLGDALKANIRLHSVDSFVQTYKASHPEEVVPSTKTIYRYIKEGLLAVKPIDLPKMVSIRKRSKKVTKMNRKTLGKSIEERPECINDRSEFGHWEIDLVLGKKTKGEAVILTLVERQTRYALGVKLEDKQSHTINSAVRHLTSLYPIASITADNGAEFSLLSDLEAVDVYFAHPYSSHERGTNENFNGLLREYIPKGVSLNSLTSEELDKYITAINERPRRLLQYQSSKFLFGLAQTA</sequence>
<dbReference type="Pfam" id="PF13936">
    <property type="entry name" value="HTH_38"/>
    <property type="match status" value="1"/>
</dbReference>
<name>A0A426FZG7_STRSU</name>
<comment type="caution">
    <text evidence="7">The sequence shown here is derived from an EMBL/GenBank/DDBJ whole genome shotgun (WGS) entry which is preliminary data.</text>
</comment>
<evidence type="ECO:0000256" key="2">
    <source>
        <dbReference type="ARBA" id="ARBA00006363"/>
    </source>
</evidence>
<dbReference type="GO" id="GO:0015074">
    <property type="term" value="P:DNA integration"/>
    <property type="evidence" value="ECO:0007669"/>
    <property type="project" value="InterPro"/>
</dbReference>
<dbReference type="InterPro" id="IPR001598">
    <property type="entry name" value="Transposase_IS30_CS"/>
</dbReference>
<dbReference type="GO" id="GO:0006313">
    <property type="term" value="P:DNA transposition"/>
    <property type="evidence" value="ECO:0007669"/>
    <property type="project" value="InterPro"/>
</dbReference>
<dbReference type="NCBIfam" id="NF033563">
    <property type="entry name" value="transpos_IS30"/>
    <property type="match status" value="1"/>
</dbReference>
<dbReference type="InterPro" id="IPR053392">
    <property type="entry name" value="Transposase_IS30-like"/>
</dbReference>
<dbReference type="EMBL" id="RRZQ01000030">
    <property type="protein sequence ID" value="RRN48152.1"/>
    <property type="molecule type" value="Genomic_DNA"/>
</dbReference>
<evidence type="ECO:0000313" key="8">
    <source>
        <dbReference type="Proteomes" id="UP000281324"/>
    </source>
</evidence>
<evidence type="ECO:0000256" key="4">
    <source>
        <dbReference type="ARBA" id="ARBA00023125"/>
    </source>
</evidence>
<reference evidence="7 8" key="1">
    <citation type="submission" date="2018-11" db="EMBL/GenBank/DDBJ databases">
        <title>Changes in penicillin susceptibility of Streptococcus suis isolates by amino acid alterations in the penicillin-binding protein.</title>
        <authorList>
            <person name="Niemann L."/>
            <person name="Eichhorn I."/>
        </authorList>
    </citation>
    <scope>NUCLEOTIDE SEQUENCE [LARGE SCALE GENOMIC DNA]</scope>
    <source>
        <strain evidence="7 8">IMT40201</strain>
    </source>
</reference>
<dbReference type="GO" id="GO:0003677">
    <property type="term" value="F:DNA binding"/>
    <property type="evidence" value="ECO:0007669"/>
    <property type="project" value="UniProtKB-KW"/>
</dbReference>
<keyword evidence="4" id="KW-0238">DNA-binding</keyword>
<keyword evidence="5" id="KW-0233">DNA recombination</keyword>
<organism evidence="7 8">
    <name type="scientific">Streptococcus suis</name>
    <dbReference type="NCBI Taxonomy" id="1307"/>
    <lineage>
        <taxon>Bacteria</taxon>
        <taxon>Bacillati</taxon>
        <taxon>Bacillota</taxon>
        <taxon>Bacilli</taxon>
        <taxon>Lactobacillales</taxon>
        <taxon>Streptococcaceae</taxon>
        <taxon>Streptococcus</taxon>
    </lineage>
</organism>
<protein>
    <submittedName>
        <fullName evidence="7">IS30 family transposase</fullName>
    </submittedName>
</protein>
<comment type="similarity">
    <text evidence="2">Belongs to the transposase IS30 family.</text>
</comment>
<evidence type="ECO:0000256" key="5">
    <source>
        <dbReference type="ARBA" id="ARBA00023172"/>
    </source>
</evidence>